<dbReference type="EMBL" id="FZNP01000011">
    <property type="protein sequence ID" value="SNS12556.1"/>
    <property type="molecule type" value="Genomic_DNA"/>
</dbReference>
<name>A0A239BXB9_9ACTN</name>
<evidence type="ECO:0000313" key="2">
    <source>
        <dbReference type="EMBL" id="SNS12556.1"/>
    </source>
</evidence>
<organism evidence="2 3">
    <name type="scientific">Actinomadura mexicana</name>
    <dbReference type="NCBI Taxonomy" id="134959"/>
    <lineage>
        <taxon>Bacteria</taxon>
        <taxon>Bacillati</taxon>
        <taxon>Actinomycetota</taxon>
        <taxon>Actinomycetes</taxon>
        <taxon>Streptosporangiales</taxon>
        <taxon>Thermomonosporaceae</taxon>
        <taxon>Actinomadura</taxon>
    </lineage>
</organism>
<accession>A0A239BXB9</accession>
<dbReference type="AlphaFoldDB" id="A0A239BXB9"/>
<dbReference type="Proteomes" id="UP000198420">
    <property type="component" value="Unassembled WGS sequence"/>
</dbReference>
<reference evidence="3" key="1">
    <citation type="submission" date="2017-06" db="EMBL/GenBank/DDBJ databases">
        <authorList>
            <person name="Varghese N."/>
            <person name="Submissions S."/>
        </authorList>
    </citation>
    <scope>NUCLEOTIDE SEQUENCE [LARGE SCALE GENOMIC DNA]</scope>
    <source>
        <strain evidence="3">DSM 44485</strain>
    </source>
</reference>
<feature type="region of interest" description="Disordered" evidence="1">
    <location>
        <begin position="57"/>
        <end position="89"/>
    </location>
</feature>
<protein>
    <recommendedName>
        <fullName evidence="4">Alpha/beta hydrolase family protein</fullName>
    </recommendedName>
</protein>
<proteinExistence type="predicted"/>
<evidence type="ECO:0008006" key="4">
    <source>
        <dbReference type="Google" id="ProtNLM"/>
    </source>
</evidence>
<evidence type="ECO:0000256" key="1">
    <source>
        <dbReference type="SAM" id="MobiDB-lite"/>
    </source>
</evidence>
<gene>
    <name evidence="2" type="ORF">SAMN06265355_111162</name>
</gene>
<evidence type="ECO:0000313" key="3">
    <source>
        <dbReference type="Proteomes" id="UP000198420"/>
    </source>
</evidence>
<sequence>MGMEKPVLGGVHSGASLAIAAAAHLPVAGLMLSGVPLFDAEERARFIAGWTPEAPLDDHGSQFAWPSNATGAPGAPTSPASRSTWRWSS</sequence>
<feature type="compositionally biased region" description="Low complexity" evidence="1">
    <location>
        <begin position="69"/>
        <end position="89"/>
    </location>
</feature>
<keyword evidence="3" id="KW-1185">Reference proteome</keyword>